<reference evidence="2 3" key="2">
    <citation type="journal article" date="2012" name="PLoS Pathog.">
        <title>Diverse lifestyles and strategies of plant pathogenesis encoded in the genomes of eighteen Dothideomycetes fungi.</title>
        <authorList>
            <person name="Ohm R.A."/>
            <person name="Feau N."/>
            <person name="Henrissat B."/>
            <person name="Schoch C.L."/>
            <person name="Horwitz B.A."/>
            <person name="Barry K.W."/>
            <person name="Condon B.J."/>
            <person name="Copeland A.C."/>
            <person name="Dhillon B."/>
            <person name="Glaser F."/>
            <person name="Hesse C.N."/>
            <person name="Kosti I."/>
            <person name="LaButti K."/>
            <person name="Lindquist E.A."/>
            <person name="Lucas S."/>
            <person name="Salamov A.A."/>
            <person name="Bradshaw R.E."/>
            <person name="Ciuffetti L."/>
            <person name="Hamelin R.C."/>
            <person name="Kema G.H.J."/>
            <person name="Lawrence C."/>
            <person name="Scott J.A."/>
            <person name="Spatafora J.W."/>
            <person name="Turgeon B.G."/>
            <person name="de Wit P.J.G.M."/>
            <person name="Zhong S."/>
            <person name="Goodwin S.B."/>
            <person name="Grigoriev I.V."/>
        </authorList>
    </citation>
    <scope>NUCLEOTIDE SEQUENCE [LARGE SCALE GENOMIC DNA]</scope>
    <source>
        <strain evidence="3">NZE10 / CBS 128990</strain>
    </source>
</reference>
<feature type="region of interest" description="Disordered" evidence="1">
    <location>
        <begin position="358"/>
        <end position="479"/>
    </location>
</feature>
<proteinExistence type="predicted"/>
<feature type="compositionally biased region" description="Basic and acidic residues" evidence="1">
    <location>
        <begin position="444"/>
        <end position="456"/>
    </location>
</feature>
<dbReference type="EMBL" id="KB446543">
    <property type="protein sequence ID" value="EME40651.1"/>
    <property type="molecule type" value="Genomic_DNA"/>
</dbReference>
<feature type="compositionally biased region" description="Acidic residues" evidence="1">
    <location>
        <begin position="102"/>
        <end position="111"/>
    </location>
</feature>
<organism evidence="2 3">
    <name type="scientific">Dothistroma septosporum (strain NZE10 / CBS 128990)</name>
    <name type="common">Red band needle blight fungus</name>
    <name type="synonym">Mycosphaerella pini</name>
    <dbReference type="NCBI Taxonomy" id="675120"/>
    <lineage>
        <taxon>Eukaryota</taxon>
        <taxon>Fungi</taxon>
        <taxon>Dikarya</taxon>
        <taxon>Ascomycota</taxon>
        <taxon>Pezizomycotina</taxon>
        <taxon>Dothideomycetes</taxon>
        <taxon>Dothideomycetidae</taxon>
        <taxon>Mycosphaerellales</taxon>
        <taxon>Mycosphaerellaceae</taxon>
        <taxon>Dothistroma</taxon>
    </lineage>
</organism>
<dbReference type="OMA" id="MDAVTRP"/>
<feature type="compositionally biased region" description="Basic and acidic residues" evidence="1">
    <location>
        <begin position="124"/>
        <end position="153"/>
    </location>
</feature>
<name>N1PH71_DOTSN</name>
<dbReference type="HOGENOM" id="CLU_545147_0_0_1"/>
<evidence type="ECO:0000313" key="2">
    <source>
        <dbReference type="EMBL" id="EME40651.1"/>
    </source>
</evidence>
<evidence type="ECO:0000256" key="1">
    <source>
        <dbReference type="SAM" id="MobiDB-lite"/>
    </source>
</evidence>
<feature type="compositionally biased region" description="Acidic residues" evidence="1">
    <location>
        <begin position="236"/>
        <end position="247"/>
    </location>
</feature>
<sequence length="500" mass="55141">MPSRGSRMLSGLDPQHNVINEAARASVEHLIVDDDPLKHLTRALHNGKSDMLYDMKYHPMDAVTRPNMPATQRHRSKLVSFANDQGDDGDSEGIHSSSQGTEDSEGSDDDAAPNSIPRRGPPPPDREMDPRASRHSSRKEAQKYVDYDRKSHPADYGIPGYQDKVKYMLPTDKPTSVQIAKKRKARLQDSDDEEDGPSIAQPRQPRKQLKSLAKNKTESTTKRGRGRPRKKQDSSDGVDDDEVDALVEEAIRGSQRRPLLVSSVADADELEDDIDMLFSRNGERVHDTSRNSNTLDVSPPSDTPQASTASSHKIPEYIDDRQALQNGGTPVTTDVAFRILLEDFRSDHDAKLMIYKPYIKPFSPPDNDSLVSPPETVDYVSPQGNDDSSLPGAEGFDLTTLSAGREVPDSDDFPSRPGAGDEDDWAEHSSQNQNHFQEQLAITKPRESHGSDDSVLRKLPVLSSGGNEGTEGHGVDLFGDQHQCLEPPVHELVLDAAPTE</sequence>
<dbReference type="AlphaFoldDB" id="N1PH71"/>
<dbReference type="OrthoDB" id="3650977at2759"/>
<dbReference type="Proteomes" id="UP000016933">
    <property type="component" value="Unassembled WGS sequence"/>
</dbReference>
<feature type="compositionally biased region" description="Polar residues" evidence="1">
    <location>
        <begin position="428"/>
        <end position="437"/>
    </location>
</feature>
<accession>N1PH71</accession>
<evidence type="ECO:0000313" key="3">
    <source>
        <dbReference type="Proteomes" id="UP000016933"/>
    </source>
</evidence>
<feature type="region of interest" description="Disordered" evidence="1">
    <location>
        <begin position="281"/>
        <end position="316"/>
    </location>
</feature>
<protein>
    <submittedName>
        <fullName evidence="2">Uncharacterized protein</fullName>
    </submittedName>
</protein>
<reference evidence="3" key="1">
    <citation type="journal article" date="2012" name="PLoS Genet.">
        <title>The genomes of the fungal plant pathogens Cladosporium fulvum and Dothistroma septosporum reveal adaptation to different hosts and lifestyles but also signatures of common ancestry.</title>
        <authorList>
            <person name="de Wit P.J.G.M."/>
            <person name="van der Burgt A."/>
            <person name="Oekmen B."/>
            <person name="Stergiopoulos I."/>
            <person name="Abd-Elsalam K.A."/>
            <person name="Aerts A.L."/>
            <person name="Bahkali A.H."/>
            <person name="Beenen H.G."/>
            <person name="Chettri P."/>
            <person name="Cox M.P."/>
            <person name="Datema E."/>
            <person name="de Vries R.P."/>
            <person name="Dhillon B."/>
            <person name="Ganley A.R."/>
            <person name="Griffiths S.A."/>
            <person name="Guo Y."/>
            <person name="Hamelin R.C."/>
            <person name="Henrissat B."/>
            <person name="Kabir M.S."/>
            <person name="Jashni M.K."/>
            <person name="Kema G."/>
            <person name="Klaubauf S."/>
            <person name="Lapidus A."/>
            <person name="Levasseur A."/>
            <person name="Lindquist E."/>
            <person name="Mehrabi R."/>
            <person name="Ohm R.A."/>
            <person name="Owen T.J."/>
            <person name="Salamov A."/>
            <person name="Schwelm A."/>
            <person name="Schijlen E."/>
            <person name="Sun H."/>
            <person name="van den Burg H.A."/>
            <person name="van Ham R.C.H.J."/>
            <person name="Zhang S."/>
            <person name="Goodwin S.B."/>
            <person name="Grigoriev I.V."/>
            <person name="Collemare J."/>
            <person name="Bradshaw R.E."/>
        </authorList>
    </citation>
    <scope>NUCLEOTIDE SEQUENCE [LARGE SCALE GENOMIC DNA]</scope>
    <source>
        <strain evidence="3">NZE10 / CBS 128990</strain>
    </source>
</reference>
<dbReference type="eggNOG" id="ENOG502TA04">
    <property type="taxonomic scope" value="Eukaryota"/>
</dbReference>
<feature type="region of interest" description="Disordered" evidence="1">
    <location>
        <begin position="81"/>
        <end position="265"/>
    </location>
</feature>
<keyword evidence="3" id="KW-1185">Reference proteome</keyword>
<gene>
    <name evidence="2" type="ORF">DOTSEDRAFT_55802</name>
</gene>